<dbReference type="Proteomes" id="UP000092154">
    <property type="component" value="Unassembled WGS sequence"/>
</dbReference>
<dbReference type="InterPro" id="IPR023210">
    <property type="entry name" value="NADP_OxRdtase_dom"/>
</dbReference>
<dbReference type="AlphaFoldDB" id="A0A1B7MW43"/>
<dbReference type="InterPro" id="IPR036812">
    <property type="entry name" value="NAD(P)_OxRdtase_dom_sf"/>
</dbReference>
<dbReference type="OrthoDB" id="2310150at2759"/>
<dbReference type="Gene3D" id="3.20.20.100">
    <property type="entry name" value="NADP-dependent oxidoreductase domain"/>
    <property type="match status" value="1"/>
</dbReference>
<organism evidence="3 4">
    <name type="scientific">Rhizopogon vinicolor AM-OR11-026</name>
    <dbReference type="NCBI Taxonomy" id="1314800"/>
    <lineage>
        <taxon>Eukaryota</taxon>
        <taxon>Fungi</taxon>
        <taxon>Dikarya</taxon>
        <taxon>Basidiomycota</taxon>
        <taxon>Agaricomycotina</taxon>
        <taxon>Agaricomycetes</taxon>
        <taxon>Agaricomycetidae</taxon>
        <taxon>Boletales</taxon>
        <taxon>Suillineae</taxon>
        <taxon>Rhizopogonaceae</taxon>
        <taxon>Rhizopogon</taxon>
    </lineage>
</organism>
<sequence>MPSRINLIFGAGSFGLPGPRSNGARIHSVEQAQETIDAYVRHGYTTIDTARLYGGGTSEEFIGQIDLREGCHIDTKAVSSVPGDLSPTNLRASLMMSLNALCMQKVHTFYLHAPDRSVPIEDTLRAINDLYDEGYFEEFGLSNYNSWEVAEIMGIMKHNNWVRPSVYQGGYNAVERNIEVELIPCLRHFGIKFYAYGPLAGGLLVGKILDEESMKNTMGGRWDPSVSHLAPILHEQYAPLLPTLRELKELLDVHNIRMPEAAQRWLQHHSALQPGDAVILGAATPKQMEDNIVQCEGGPLPDEIVKVMEDAWKKAKAVAPHYAYLG</sequence>
<protein>
    <submittedName>
        <fullName evidence="3">Aldo/keto reductase</fullName>
    </submittedName>
</protein>
<evidence type="ECO:0000313" key="3">
    <source>
        <dbReference type="EMBL" id="OAX36838.1"/>
    </source>
</evidence>
<evidence type="ECO:0000259" key="2">
    <source>
        <dbReference type="Pfam" id="PF00248"/>
    </source>
</evidence>
<accession>A0A1B7MW43</accession>
<dbReference type="SUPFAM" id="SSF51430">
    <property type="entry name" value="NAD(P)-linked oxidoreductase"/>
    <property type="match status" value="1"/>
</dbReference>
<evidence type="ECO:0000256" key="1">
    <source>
        <dbReference type="ARBA" id="ARBA00023002"/>
    </source>
</evidence>
<dbReference type="GO" id="GO:0016491">
    <property type="term" value="F:oxidoreductase activity"/>
    <property type="evidence" value="ECO:0007669"/>
    <property type="project" value="UniProtKB-KW"/>
</dbReference>
<keyword evidence="1" id="KW-0560">Oxidoreductase</keyword>
<dbReference type="InParanoid" id="A0A1B7MW43"/>
<keyword evidence="4" id="KW-1185">Reference proteome</keyword>
<reference evidence="3 4" key="1">
    <citation type="submission" date="2016-06" db="EMBL/GenBank/DDBJ databases">
        <title>Comparative genomics of the ectomycorrhizal sister species Rhizopogon vinicolor and Rhizopogon vesiculosus (Basidiomycota: Boletales) reveals a divergence of the mating type B locus.</title>
        <authorList>
            <consortium name="DOE Joint Genome Institute"/>
            <person name="Mujic A.B."/>
            <person name="Kuo A."/>
            <person name="Tritt A."/>
            <person name="Lipzen A."/>
            <person name="Chen C."/>
            <person name="Johnson J."/>
            <person name="Sharma A."/>
            <person name="Barry K."/>
            <person name="Grigoriev I.V."/>
            <person name="Spatafora J.W."/>
        </authorList>
    </citation>
    <scope>NUCLEOTIDE SEQUENCE [LARGE SCALE GENOMIC DNA]</scope>
    <source>
        <strain evidence="3 4">AM-OR11-026</strain>
    </source>
</reference>
<evidence type="ECO:0000313" key="4">
    <source>
        <dbReference type="Proteomes" id="UP000092154"/>
    </source>
</evidence>
<proteinExistence type="predicted"/>
<dbReference type="CDD" id="cd19075">
    <property type="entry name" value="AKR_AKR7A1-5"/>
    <property type="match status" value="1"/>
</dbReference>
<dbReference type="Pfam" id="PF00248">
    <property type="entry name" value="Aldo_ket_red"/>
    <property type="match status" value="1"/>
</dbReference>
<feature type="domain" description="NADP-dependent oxidoreductase" evidence="2">
    <location>
        <begin position="7"/>
        <end position="311"/>
    </location>
</feature>
<dbReference type="STRING" id="1314800.A0A1B7MW43"/>
<dbReference type="PANTHER" id="PTHR43364:SF4">
    <property type="entry name" value="NAD(P)-LINKED OXIDOREDUCTASE SUPERFAMILY PROTEIN"/>
    <property type="match status" value="1"/>
</dbReference>
<dbReference type="EMBL" id="KV448390">
    <property type="protein sequence ID" value="OAX36838.1"/>
    <property type="molecule type" value="Genomic_DNA"/>
</dbReference>
<gene>
    <name evidence="3" type="ORF">K503DRAFT_720695</name>
</gene>
<name>A0A1B7MW43_9AGAM</name>
<dbReference type="InterPro" id="IPR050523">
    <property type="entry name" value="AKR_Detox_Biosynth"/>
</dbReference>
<dbReference type="PANTHER" id="PTHR43364">
    <property type="entry name" value="NADH-SPECIFIC METHYLGLYOXAL REDUCTASE-RELATED"/>
    <property type="match status" value="1"/>
</dbReference>